<dbReference type="GO" id="GO:0005789">
    <property type="term" value="C:endoplasmic reticulum membrane"/>
    <property type="evidence" value="ECO:0007669"/>
    <property type="project" value="UniProtKB-SubCell"/>
</dbReference>
<keyword evidence="7" id="KW-0256">Endoplasmic reticulum</keyword>
<evidence type="ECO:0008006" key="21">
    <source>
        <dbReference type="Google" id="ProtNLM"/>
    </source>
</evidence>
<dbReference type="SUPFAM" id="SSF82754">
    <property type="entry name" value="C-terminal, gelsolin-like domain of Sec23/24"/>
    <property type="match status" value="1"/>
</dbReference>
<keyword evidence="5" id="KW-0813">Transport</keyword>
<feature type="domain" description="Sec23/Sec24 beta-sandwich" evidence="18">
    <location>
        <begin position="510"/>
        <end position="591"/>
    </location>
</feature>
<evidence type="ECO:0000259" key="16">
    <source>
        <dbReference type="Pfam" id="PF04811"/>
    </source>
</evidence>
<reference evidence="19 20" key="1">
    <citation type="submission" date="2020-02" db="EMBL/GenBank/DDBJ databases">
        <authorList>
            <person name="Ferguson B K."/>
        </authorList>
    </citation>
    <scope>NUCLEOTIDE SEQUENCE [LARGE SCALE GENOMIC DNA]</scope>
</reference>
<dbReference type="GO" id="GO:0008270">
    <property type="term" value="F:zinc ion binding"/>
    <property type="evidence" value="ECO:0007669"/>
    <property type="project" value="InterPro"/>
</dbReference>
<dbReference type="InterPro" id="IPR036174">
    <property type="entry name" value="Znf_Sec23_Sec24_sf"/>
</dbReference>
<dbReference type="InterPro" id="IPR036180">
    <property type="entry name" value="Gelsolin-like_dom_sf"/>
</dbReference>
<evidence type="ECO:0000259" key="18">
    <source>
        <dbReference type="Pfam" id="PF08033"/>
    </source>
</evidence>
<dbReference type="InterPro" id="IPR036465">
    <property type="entry name" value="vWFA_dom_sf"/>
</dbReference>
<feature type="domain" description="Zinc finger Sec23/Sec24-type" evidence="15">
    <location>
        <begin position="186"/>
        <end position="222"/>
    </location>
</feature>
<comment type="similarity">
    <text evidence="4">Belongs to the SEC23/SEC24 family. SEC24 subfamily.</text>
</comment>
<evidence type="ECO:0000259" key="15">
    <source>
        <dbReference type="Pfam" id="PF04810"/>
    </source>
</evidence>
<keyword evidence="11" id="KW-0472">Membrane</keyword>
<dbReference type="PANTHER" id="PTHR13803">
    <property type="entry name" value="SEC24-RELATED PROTEIN"/>
    <property type="match status" value="1"/>
</dbReference>
<keyword evidence="8" id="KW-0931">ER-Golgi transport</keyword>
<dbReference type="Gene3D" id="3.40.20.10">
    <property type="entry name" value="Severin"/>
    <property type="match status" value="1"/>
</dbReference>
<evidence type="ECO:0000259" key="14">
    <source>
        <dbReference type="Pfam" id="PF00626"/>
    </source>
</evidence>
<keyword evidence="12" id="KW-0968">Cytoplasmic vesicle</keyword>
<dbReference type="CDD" id="cd01479">
    <property type="entry name" value="Sec24-like"/>
    <property type="match status" value="1"/>
</dbReference>
<evidence type="ECO:0000256" key="1">
    <source>
        <dbReference type="ARBA" id="ARBA00004299"/>
    </source>
</evidence>
<protein>
    <recommendedName>
        <fullName evidence="21">Protein transport protein Sec24B</fullName>
    </recommendedName>
</protein>
<dbReference type="InterPro" id="IPR006895">
    <property type="entry name" value="Znf_Sec23_Sec24"/>
</dbReference>
<dbReference type="GO" id="GO:0000139">
    <property type="term" value="C:Golgi membrane"/>
    <property type="evidence" value="ECO:0007669"/>
    <property type="project" value="UniProtKB-SubCell"/>
</dbReference>
<dbReference type="Gene3D" id="2.30.30.380">
    <property type="entry name" value="Zn-finger domain of Sec23/24"/>
    <property type="match status" value="1"/>
</dbReference>
<dbReference type="SUPFAM" id="SSF81995">
    <property type="entry name" value="beta-sandwich domain of Sec23/24"/>
    <property type="match status" value="1"/>
</dbReference>
<dbReference type="PANTHER" id="PTHR13803:SF39">
    <property type="entry name" value="SECRETORY 24AB, ISOFORM A"/>
    <property type="match status" value="1"/>
</dbReference>
<dbReference type="Pfam" id="PF04811">
    <property type="entry name" value="Sec23_trunk"/>
    <property type="match status" value="1"/>
</dbReference>
<accession>A0A6H5H8Z2</accession>
<evidence type="ECO:0000256" key="11">
    <source>
        <dbReference type="ARBA" id="ARBA00023136"/>
    </source>
</evidence>
<dbReference type="InterPro" id="IPR050550">
    <property type="entry name" value="SEC23_SEC24_subfamily"/>
</dbReference>
<evidence type="ECO:0000259" key="17">
    <source>
        <dbReference type="Pfam" id="PF04815"/>
    </source>
</evidence>
<dbReference type="InterPro" id="IPR029006">
    <property type="entry name" value="ADF-H/Gelsolin-like_dom_sf"/>
</dbReference>
<dbReference type="Pfam" id="PF08033">
    <property type="entry name" value="Sec23_BS"/>
    <property type="match status" value="1"/>
</dbReference>
<dbReference type="Gene3D" id="2.60.40.1670">
    <property type="entry name" value="beta-sandwich domain of Sec23/24"/>
    <property type="match status" value="1"/>
</dbReference>
<dbReference type="Proteomes" id="UP000479000">
    <property type="component" value="Unassembled WGS sequence"/>
</dbReference>
<keyword evidence="9" id="KW-0653">Protein transport</keyword>
<dbReference type="InterPro" id="IPR006896">
    <property type="entry name" value="Sec23/24_trunk_dom"/>
</dbReference>
<evidence type="ECO:0000256" key="10">
    <source>
        <dbReference type="ARBA" id="ARBA00023034"/>
    </source>
</evidence>
<feature type="compositionally biased region" description="Polar residues" evidence="13">
    <location>
        <begin position="20"/>
        <end position="31"/>
    </location>
</feature>
<dbReference type="FunFam" id="2.30.30.380:FF:000004">
    <property type="entry name" value="SEC24 homolog B, COPII coat complex component"/>
    <property type="match status" value="1"/>
</dbReference>
<gene>
    <name evidence="19" type="ORF">NTEN_LOCUS17477</name>
</gene>
<organism evidence="19 20">
    <name type="scientific">Nesidiocoris tenuis</name>
    <dbReference type="NCBI Taxonomy" id="355587"/>
    <lineage>
        <taxon>Eukaryota</taxon>
        <taxon>Metazoa</taxon>
        <taxon>Ecdysozoa</taxon>
        <taxon>Arthropoda</taxon>
        <taxon>Hexapoda</taxon>
        <taxon>Insecta</taxon>
        <taxon>Pterygota</taxon>
        <taxon>Neoptera</taxon>
        <taxon>Paraneoptera</taxon>
        <taxon>Hemiptera</taxon>
        <taxon>Heteroptera</taxon>
        <taxon>Panheteroptera</taxon>
        <taxon>Cimicomorpha</taxon>
        <taxon>Miridae</taxon>
        <taxon>Dicyphina</taxon>
        <taxon>Nesidiocoris</taxon>
    </lineage>
</organism>
<dbReference type="SUPFAM" id="SSF81811">
    <property type="entry name" value="Helical domain of Sec23/24"/>
    <property type="match status" value="1"/>
</dbReference>
<evidence type="ECO:0000256" key="6">
    <source>
        <dbReference type="ARBA" id="ARBA00022490"/>
    </source>
</evidence>
<name>A0A6H5H8Z2_9HEMI</name>
<evidence type="ECO:0000256" key="5">
    <source>
        <dbReference type="ARBA" id="ARBA00022448"/>
    </source>
</evidence>
<dbReference type="InterPro" id="IPR012990">
    <property type="entry name" value="Beta-sandwich_Sec23_24"/>
</dbReference>
<dbReference type="InterPro" id="IPR007123">
    <property type="entry name" value="Gelsolin-like_dom"/>
</dbReference>
<dbReference type="InterPro" id="IPR041742">
    <property type="entry name" value="Sec24-like_trunk_dom"/>
</dbReference>
<feature type="region of interest" description="Disordered" evidence="13">
    <location>
        <begin position="20"/>
        <end position="61"/>
    </location>
</feature>
<dbReference type="Gene3D" id="1.20.120.730">
    <property type="entry name" value="Sec23/Sec24 helical domain"/>
    <property type="match status" value="1"/>
</dbReference>
<dbReference type="AlphaFoldDB" id="A0A6H5H8Z2"/>
<dbReference type="SUPFAM" id="SSF82919">
    <property type="entry name" value="Zn-finger domain of Sec23/24"/>
    <property type="match status" value="1"/>
</dbReference>
<evidence type="ECO:0000256" key="2">
    <source>
        <dbReference type="ARBA" id="ARBA00004394"/>
    </source>
</evidence>
<sequence>MSQAGGGAVVNQNPLLPTASPLIQQPVKSQPYNPPISAATPVYGSPQPVPLQKTFPPQQQPYQIQPPQFQAQQQYQSTAYPIGPPPDDAATPACRPSRASSETGREAIDLLKSRDILPQPKVEPPKIRLAQEYFESANCSPEIFRCTLTKIPETKSLLDKSRLPLGVLIHPFKDLNQLSVIQCSVIVRCRSCRTYINPFVYFVDSKRWKCNLCFRVNDLPEEFQYDPLTKTYGDPSRRPEIKSATIEFIAPSEYMVSGPKFVVRPPQPAAYVFVIDVSRIGAEAGYLKVFCDSLLSQLEALPGDSRTSVGFITFDSAVHFYSLAETHSQPHQMVVVDIEDMFVPCPENLLVNLNECLGLVRDLLRELPEKYRESFDTGSALGPALQAAYKLLASTGGRITIFQSCLPNCGPGKLSPREDPSQRSGENVNQTMLNPVTDFYKKLALDCSGQQIAVDLFILNSQFVDLASLSGVSKFSGGCIHHFPLFNAKNQLHVESLQRCLQRYMCRKIGFESVMRLRWGLSIHTFHGNFFVRSTDLLSLPNVNPDAGFGMQVSIDENLTDLQNVCFQAALLYTSSKGERRIRVHTLCLPIASNLSDVLHSADQQCIIGLLAKMAVDRCHQYSLGDAREAFVNVVADMLSAYKLTQSNYQSTSLLAPSSLSLLPLYILALLKCTAFRIGQSTRLDDRVFAMCHMKTLPLFQLIQSIYPDLYPVHNISECPQITVGDDSVPSPPTLHLTAEKIDSNGIYLMDDGSNLLIYVGHNINQRLAISMFGAPSFNSINPNMTELPELDNADSRELRNFVNFLHNEKPTAPSLQIIRDDDPKRTLFLEKLIEDKTESGHSYYEFLQRVKLLVK</sequence>
<dbReference type="InterPro" id="IPR006900">
    <property type="entry name" value="Sec23/24_helical_dom"/>
</dbReference>
<keyword evidence="10" id="KW-0333">Golgi apparatus</keyword>
<comment type="subcellular location">
    <subcellularLocation>
        <location evidence="1">Cytoplasmic vesicle</location>
        <location evidence="1">COPII-coated vesicle membrane</location>
        <topology evidence="1">Peripheral membrane protein</topology>
        <orientation evidence="1">Cytoplasmic side</orientation>
    </subcellularLocation>
    <subcellularLocation>
        <location evidence="3">Endoplasmic reticulum membrane</location>
        <topology evidence="3">Peripheral membrane protein</topology>
        <orientation evidence="3">Cytoplasmic side</orientation>
    </subcellularLocation>
    <subcellularLocation>
        <location evidence="2">Golgi apparatus membrane</location>
    </subcellularLocation>
</comment>
<proteinExistence type="inferred from homology"/>
<dbReference type="GO" id="GO:0000149">
    <property type="term" value="F:SNARE binding"/>
    <property type="evidence" value="ECO:0007669"/>
    <property type="project" value="TreeGrafter"/>
</dbReference>
<dbReference type="Gene3D" id="3.40.50.410">
    <property type="entry name" value="von Willebrand factor, type A domain"/>
    <property type="match status" value="1"/>
</dbReference>
<evidence type="ECO:0000256" key="12">
    <source>
        <dbReference type="ARBA" id="ARBA00023329"/>
    </source>
</evidence>
<dbReference type="Pfam" id="PF04815">
    <property type="entry name" value="Sec23_helical"/>
    <property type="match status" value="1"/>
</dbReference>
<dbReference type="EMBL" id="CADCXU010025639">
    <property type="protein sequence ID" value="CAB0012783.1"/>
    <property type="molecule type" value="Genomic_DNA"/>
</dbReference>
<evidence type="ECO:0000256" key="8">
    <source>
        <dbReference type="ARBA" id="ARBA00022892"/>
    </source>
</evidence>
<dbReference type="OrthoDB" id="49016at2759"/>
<keyword evidence="6" id="KW-0963">Cytoplasm</keyword>
<feature type="domain" description="Sec23/Sec24 trunk" evidence="16">
    <location>
        <begin position="266"/>
        <end position="504"/>
    </location>
</feature>
<evidence type="ECO:0000313" key="19">
    <source>
        <dbReference type="EMBL" id="CAB0012783.1"/>
    </source>
</evidence>
<dbReference type="InterPro" id="IPR036175">
    <property type="entry name" value="Sec23/24_helical_dom_sf"/>
</dbReference>
<evidence type="ECO:0000256" key="4">
    <source>
        <dbReference type="ARBA" id="ARBA00008334"/>
    </source>
</evidence>
<evidence type="ECO:0000313" key="20">
    <source>
        <dbReference type="Proteomes" id="UP000479000"/>
    </source>
</evidence>
<evidence type="ECO:0000256" key="13">
    <source>
        <dbReference type="SAM" id="MobiDB-lite"/>
    </source>
</evidence>
<dbReference type="GO" id="GO:0070971">
    <property type="term" value="C:endoplasmic reticulum exit site"/>
    <property type="evidence" value="ECO:0007669"/>
    <property type="project" value="TreeGrafter"/>
</dbReference>
<dbReference type="SUPFAM" id="SSF53300">
    <property type="entry name" value="vWA-like"/>
    <property type="match status" value="1"/>
</dbReference>
<keyword evidence="20" id="KW-1185">Reference proteome</keyword>
<evidence type="ECO:0000256" key="9">
    <source>
        <dbReference type="ARBA" id="ARBA00022927"/>
    </source>
</evidence>
<dbReference type="GO" id="GO:0090110">
    <property type="term" value="P:COPII-coated vesicle cargo loading"/>
    <property type="evidence" value="ECO:0007669"/>
    <property type="project" value="TreeGrafter"/>
</dbReference>
<dbReference type="Pfam" id="PF00626">
    <property type="entry name" value="Gelsolin"/>
    <property type="match status" value="1"/>
</dbReference>
<dbReference type="GO" id="GO:0006886">
    <property type="term" value="P:intracellular protein transport"/>
    <property type="evidence" value="ECO:0007669"/>
    <property type="project" value="InterPro"/>
</dbReference>
<evidence type="ECO:0000256" key="3">
    <source>
        <dbReference type="ARBA" id="ARBA00004397"/>
    </source>
</evidence>
<feature type="domain" description="Gelsolin-like" evidence="14">
    <location>
        <begin position="730"/>
        <end position="803"/>
    </location>
</feature>
<dbReference type="Pfam" id="PF04810">
    <property type="entry name" value="zf-Sec23_Sec24"/>
    <property type="match status" value="1"/>
</dbReference>
<dbReference type="GO" id="GO:0030127">
    <property type="term" value="C:COPII vesicle coat"/>
    <property type="evidence" value="ECO:0007669"/>
    <property type="project" value="InterPro"/>
</dbReference>
<feature type="domain" description="Sec23/Sec24 helical" evidence="17">
    <location>
        <begin position="603"/>
        <end position="703"/>
    </location>
</feature>
<evidence type="ECO:0000256" key="7">
    <source>
        <dbReference type="ARBA" id="ARBA00022824"/>
    </source>
</evidence>